<evidence type="ECO:0000313" key="2">
    <source>
        <dbReference type="EnsemblMetazoa" id="AFAF007461-PA"/>
    </source>
</evidence>
<dbReference type="SMART" id="SM00409">
    <property type="entry name" value="IG"/>
    <property type="match status" value="2"/>
</dbReference>
<dbReference type="PANTHER" id="PTHR23279">
    <property type="entry name" value="DEFECTIVE PROBOSCIS EXTENSION RESPONSE DPR -RELATED"/>
    <property type="match status" value="1"/>
</dbReference>
<dbReference type="FunFam" id="2.60.40.10:FF:000129">
    <property type="entry name" value="CLUMA_CG018772, isoform A"/>
    <property type="match status" value="1"/>
</dbReference>
<feature type="domain" description="Ig-like" evidence="1">
    <location>
        <begin position="45"/>
        <end position="132"/>
    </location>
</feature>
<proteinExistence type="predicted"/>
<dbReference type="GO" id="GO:0032589">
    <property type="term" value="C:neuron projection membrane"/>
    <property type="evidence" value="ECO:0007669"/>
    <property type="project" value="TreeGrafter"/>
</dbReference>
<dbReference type="FunFam" id="2.60.40.10:FF:001633">
    <property type="entry name" value="Uncharacterized protein, isoform A"/>
    <property type="match status" value="1"/>
</dbReference>
<dbReference type="Gene3D" id="2.60.40.10">
    <property type="entry name" value="Immunoglobulins"/>
    <property type="match status" value="2"/>
</dbReference>
<name>A0A182QCK5_9DIPT</name>
<evidence type="ECO:0000259" key="1">
    <source>
        <dbReference type="PROSITE" id="PS50835"/>
    </source>
</evidence>
<dbReference type="STRING" id="69004.A0A182QCK5"/>
<organism evidence="2 3">
    <name type="scientific">Anopheles farauti</name>
    <dbReference type="NCBI Taxonomy" id="69004"/>
    <lineage>
        <taxon>Eukaryota</taxon>
        <taxon>Metazoa</taxon>
        <taxon>Ecdysozoa</taxon>
        <taxon>Arthropoda</taxon>
        <taxon>Hexapoda</taxon>
        <taxon>Insecta</taxon>
        <taxon>Pterygota</taxon>
        <taxon>Neoptera</taxon>
        <taxon>Endopterygota</taxon>
        <taxon>Diptera</taxon>
        <taxon>Nematocera</taxon>
        <taxon>Culicoidea</taxon>
        <taxon>Culicidae</taxon>
        <taxon>Anophelinae</taxon>
        <taxon>Anopheles</taxon>
    </lineage>
</organism>
<dbReference type="CDD" id="cd00099">
    <property type="entry name" value="IgV"/>
    <property type="match status" value="1"/>
</dbReference>
<dbReference type="PROSITE" id="PS50835">
    <property type="entry name" value="IG_LIKE"/>
    <property type="match status" value="2"/>
</dbReference>
<sequence length="348" mass="38795">MQYIIVGGLFALANLHFNHHNAMGVANHLPAPQENRIIKKFSPHPYFDFDVPRNITTRVGQTAFINCRVEQMGDKSVSWIRKRDLHILSAGTAVYTSDERFQVIRSDKAENWTLQIKFAQQRDSGIYECQVNTEPKMSMAFRLNVVEAKAIILGPTDLYVKMGSVVTLTCVISQGPHDLGTIYWYRGLNLVQPIELHSNDPSLAYPHRISVELKWTEALTSRLKILDAKLSDSGNYTCLPTSAEGTSVMVHVINGEHPAAMQRGCATTANKDQHRCVQVLLALLMLLVLAFERWHRTDLIHTSHGPWASRGCASARPTGTIDRTMPPLPHVITRDPSVSTLSPRPGGA</sequence>
<dbReference type="SMART" id="SM00408">
    <property type="entry name" value="IGc2"/>
    <property type="match status" value="2"/>
</dbReference>
<keyword evidence="3" id="KW-1185">Reference proteome</keyword>
<dbReference type="GO" id="GO:0050808">
    <property type="term" value="P:synapse organization"/>
    <property type="evidence" value="ECO:0007669"/>
    <property type="project" value="TreeGrafter"/>
</dbReference>
<feature type="domain" description="Ig-like" evidence="1">
    <location>
        <begin position="135"/>
        <end position="254"/>
    </location>
</feature>
<dbReference type="SUPFAM" id="SSF48726">
    <property type="entry name" value="Immunoglobulin"/>
    <property type="match status" value="2"/>
</dbReference>
<dbReference type="InterPro" id="IPR003598">
    <property type="entry name" value="Ig_sub2"/>
</dbReference>
<dbReference type="EMBL" id="AXCN02000706">
    <property type="status" value="NOT_ANNOTATED_CDS"/>
    <property type="molecule type" value="Genomic_DNA"/>
</dbReference>
<reference evidence="3" key="1">
    <citation type="submission" date="2014-01" db="EMBL/GenBank/DDBJ databases">
        <title>The Genome Sequence of Anopheles farauti FAR1 (V2).</title>
        <authorList>
            <consortium name="The Broad Institute Genomics Platform"/>
            <person name="Neafsey D.E."/>
            <person name="Besansky N."/>
            <person name="Howell P."/>
            <person name="Walton C."/>
            <person name="Young S.K."/>
            <person name="Zeng Q."/>
            <person name="Gargeya S."/>
            <person name="Fitzgerald M."/>
            <person name="Haas B."/>
            <person name="Abouelleil A."/>
            <person name="Allen A.W."/>
            <person name="Alvarado L."/>
            <person name="Arachchi H.M."/>
            <person name="Berlin A.M."/>
            <person name="Chapman S.B."/>
            <person name="Gainer-Dewar J."/>
            <person name="Goldberg J."/>
            <person name="Griggs A."/>
            <person name="Gujja S."/>
            <person name="Hansen M."/>
            <person name="Howarth C."/>
            <person name="Imamovic A."/>
            <person name="Ireland A."/>
            <person name="Larimer J."/>
            <person name="McCowan C."/>
            <person name="Murphy C."/>
            <person name="Pearson M."/>
            <person name="Poon T.W."/>
            <person name="Priest M."/>
            <person name="Roberts A."/>
            <person name="Saif S."/>
            <person name="Shea T."/>
            <person name="Sisk P."/>
            <person name="Sykes S."/>
            <person name="Wortman J."/>
            <person name="Nusbaum C."/>
            <person name="Birren B."/>
        </authorList>
    </citation>
    <scope>NUCLEOTIDE SEQUENCE [LARGE SCALE GENOMIC DNA]</scope>
    <source>
        <strain evidence="3">FAR1</strain>
    </source>
</reference>
<dbReference type="PANTHER" id="PTHR23279:SF4">
    <property type="entry name" value="DEFECTIVE PROBOSCIS EXTENSION RESPONSE 2, ISOFORM F-RELATED"/>
    <property type="match status" value="1"/>
</dbReference>
<accession>A0A182QCK5</accession>
<dbReference type="EnsemblMetazoa" id="AFAF007461-RA">
    <property type="protein sequence ID" value="AFAF007461-PA"/>
    <property type="gene ID" value="AFAF007461"/>
</dbReference>
<dbReference type="InterPro" id="IPR013106">
    <property type="entry name" value="Ig_V-set"/>
</dbReference>
<dbReference type="InterPro" id="IPR003599">
    <property type="entry name" value="Ig_sub"/>
</dbReference>
<evidence type="ECO:0000313" key="3">
    <source>
        <dbReference type="Proteomes" id="UP000075886"/>
    </source>
</evidence>
<dbReference type="InterPro" id="IPR036179">
    <property type="entry name" value="Ig-like_dom_sf"/>
</dbReference>
<reference evidence="2" key="2">
    <citation type="submission" date="2020-05" db="UniProtKB">
        <authorList>
            <consortium name="EnsemblMetazoa"/>
        </authorList>
    </citation>
    <scope>IDENTIFICATION</scope>
    <source>
        <strain evidence="2">FAR1</strain>
    </source>
</reference>
<dbReference type="InterPro" id="IPR007110">
    <property type="entry name" value="Ig-like_dom"/>
</dbReference>
<dbReference type="Pfam" id="PF13927">
    <property type="entry name" value="Ig_3"/>
    <property type="match status" value="1"/>
</dbReference>
<dbReference type="InterPro" id="IPR037448">
    <property type="entry name" value="Zig-8"/>
</dbReference>
<dbReference type="Proteomes" id="UP000075886">
    <property type="component" value="Unassembled WGS sequence"/>
</dbReference>
<dbReference type="VEuPathDB" id="VectorBase:AFAF007461"/>
<dbReference type="Pfam" id="PF07679">
    <property type="entry name" value="I-set"/>
    <property type="match status" value="1"/>
</dbReference>
<dbReference type="AlphaFoldDB" id="A0A182QCK5"/>
<dbReference type="InterPro" id="IPR013783">
    <property type="entry name" value="Ig-like_fold"/>
</dbReference>
<dbReference type="SMART" id="SM00406">
    <property type="entry name" value="IGv"/>
    <property type="match status" value="2"/>
</dbReference>
<protein>
    <recommendedName>
        <fullName evidence="1">Ig-like domain-containing protein</fullName>
    </recommendedName>
</protein>
<dbReference type="InterPro" id="IPR013098">
    <property type="entry name" value="Ig_I-set"/>
</dbReference>